<reference evidence="6 7" key="1">
    <citation type="submission" date="2018-07" db="EMBL/GenBank/DDBJ databases">
        <title>Dyella monticola sp. nov. and Dyella psychrodurans sp. nov. isolated from monsoon evergreen broad-leaved forest soil of Dinghu Mountain, China.</title>
        <authorList>
            <person name="Gao Z."/>
            <person name="Qiu L."/>
        </authorList>
    </citation>
    <scope>NUCLEOTIDE SEQUENCE [LARGE SCALE GENOMIC DNA]</scope>
    <source>
        <strain evidence="6 7">4MSK11</strain>
    </source>
</reference>
<dbReference type="Proteomes" id="UP000255334">
    <property type="component" value="Unassembled WGS sequence"/>
</dbReference>
<evidence type="ECO:0000256" key="3">
    <source>
        <dbReference type="ARBA" id="ARBA00023163"/>
    </source>
</evidence>
<comment type="caution">
    <text evidence="6">The sequence shown here is derived from an EMBL/GenBank/DDBJ whole genome shotgun (WGS) entry which is preliminary data.</text>
</comment>
<dbReference type="PRINTS" id="PR00598">
    <property type="entry name" value="HTHMARR"/>
</dbReference>
<dbReference type="InterPro" id="IPR036388">
    <property type="entry name" value="WH-like_DNA-bd_sf"/>
</dbReference>
<keyword evidence="1" id="KW-0805">Transcription regulation</keyword>
<evidence type="ECO:0000313" key="7">
    <source>
        <dbReference type="Proteomes" id="UP000255334"/>
    </source>
</evidence>
<dbReference type="InterPro" id="IPR023187">
    <property type="entry name" value="Tscrpt_reg_MarR-type_CS"/>
</dbReference>
<feature type="domain" description="HTH marR-type" evidence="5">
    <location>
        <begin position="38"/>
        <end position="171"/>
    </location>
</feature>
<dbReference type="InterPro" id="IPR036390">
    <property type="entry name" value="WH_DNA-bd_sf"/>
</dbReference>
<proteinExistence type="predicted"/>
<sequence length="192" mass="21249">MDTSVTRKHLTEALASASRRGATAKQAGARRSATRDHHEHVAHALVRTSSAFKRLTTQRMKEEFAITGIQAEILMLLATAPAMLGNDLAAVVGVNASTVSHALDGMEKSGLLTRMRCTEDRRVVRIALTERAKRMARRTIDITRHILDAITRGISQSDLKALQRGLKQMADNCQTHAHSPKQRRDARIKRTP</sequence>
<evidence type="ECO:0000313" key="6">
    <source>
        <dbReference type="EMBL" id="RDS86242.1"/>
    </source>
</evidence>
<keyword evidence="2" id="KW-0238">DNA-binding</keyword>
<dbReference type="EMBL" id="QRBF01000001">
    <property type="protein sequence ID" value="RDS86242.1"/>
    <property type="molecule type" value="Genomic_DNA"/>
</dbReference>
<evidence type="ECO:0000256" key="2">
    <source>
        <dbReference type="ARBA" id="ARBA00023125"/>
    </source>
</evidence>
<dbReference type="AlphaFoldDB" id="A0A370XD63"/>
<name>A0A370XD63_9GAMM</name>
<dbReference type="PANTHER" id="PTHR42756:SF1">
    <property type="entry name" value="TRANSCRIPTIONAL REPRESSOR OF EMRAB OPERON"/>
    <property type="match status" value="1"/>
</dbReference>
<dbReference type="SMART" id="SM00347">
    <property type="entry name" value="HTH_MARR"/>
    <property type="match status" value="1"/>
</dbReference>
<feature type="compositionally biased region" description="Basic residues" evidence="4">
    <location>
        <begin position="178"/>
        <end position="192"/>
    </location>
</feature>
<accession>A0A370XD63</accession>
<protein>
    <submittedName>
        <fullName evidence="6">MarR family transcriptional regulator</fullName>
    </submittedName>
</protein>
<evidence type="ECO:0000256" key="1">
    <source>
        <dbReference type="ARBA" id="ARBA00023015"/>
    </source>
</evidence>
<feature type="region of interest" description="Disordered" evidence="4">
    <location>
        <begin position="16"/>
        <end position="38"/>
    </location>
</feature>
<keyword evidence="3" id="KW-0804">Transcription</keyword>
<dbReference type="Gene3D" id="1.10.10.10">
    <property type="entry name" value="Winged helix-like DNA-binding domain superfamily/Winged helix DNA-binding domain"/>
    <property type="match status" value="1"/>
</dbReference>
<dbReference type="InterPro" id="IPR000835">
    <property type="entry name" value="HTH_MarR-typ"/>
</dbReference>
<dbReference type="OrthoDB" id="6195716at2"/>
<evidence type="ECO:0000256" key="4">
    <source>
        <dbReference type="SAM" id="MobiDB-lite"/>
    </source>
</evidence>
<dbReference type="GO" id="GO:0003677">
    <property type="term" value="F:DNA binding"/>
    <property type="evidence" value="ECO:0007669"/>
    <property type="project" value="UniProtKB-KW"/>
</dbReference>
<dbReference type="PROSITE" id="PS50995">
    <property type="entry name" value="HTH_MARR_2"/>
    <property type="match status" value="1"/>
</dbReference>
<dbReference type="PROSITE" id="PS01117">
    <property type="entry name" value="HTH_MARR_1"/>
    <property type="match status" value="1"/>
</dbReference>
<dbReference type="GO" id="GO:0003700">
    <property type="term" value="F:DNA-binding transcription factor activity"/>
    <property type="evidence" value="ECO:0007669"/>
    <property type="project" value="InterPro"/>
</dbReference>
<dbReference type="Pfam" id="PF01047">
    <property type="entry name" value="MarR"/>
    <property type="match status" value="1"/>
</dbReference>
<dbReference type="RefSeq" id="WP_115476493.1">
    <property type="nucleotide sequence ID" value="NZ_QRBF01000001.1"/>
</dbReference>
<evidence type="ECO:0000259" key="5">
    <source>
        <dbReference type="PROSITE" id="PS50995"/>
    </source>
</evidence>
<feature type="region of interest" description="Disordered" evidence="4">
    <location>
        <begin position="170"/>
        <end position="192"/>
    </location>
</feature>
<gene>
    <name evidence="6" type="ORF">DWU99_02975</name>
</gene>
<dbReference type="SUPFAM" id="SSF46785">
    <property type="entry name" value="Winged helix' DNA-binding domain"/>
    <property type="match status" value="1"/>
</dbReference>
<dbReference type="PANTHER" id="PTHR42756">
    <property type="entry name" value="TRANSCRIPTIONAL REGULATOR, MARR"/>
    <property type="match status" value="1"/>
</dbReference>
<keyword evidence="7" id="KW-1185">Reference proteome</keyword>
<organism evidence="6 7">
    <name type="scientific">Dyella psychrodurans</name>
    <dbReference type="NCBI Taxonomy" id="1927960"/>
    <lineage>
        <taxon>Bacteria</taxon>
        <taxon>Pseudomonadati</taxon>
        <taxon>Pseudomonadota</taxon>
        <taxon>Gammaproteobacteria</taxon>
        <taxon>Lysobacterales</taxon>
        <taxon>Rhodanobacteraceae</taxon>
        <taxon>Dyella</taxon>
    </lineage>
</organism>